<reference evidence="6 7" key="1">
    <citation type="journal article" date="2017" name="Nat. Microbiol.">
        <title>Natural product diversity associated with the nematode symbionts Photorhabdus and Xenorhabdus.</title>
        <authorList>
            <person name="Tobias N.J."/>
            <person name="Wolff H."/>
            <person name="Djahanschiri B."/>
            <person name="Grundmann F."/>
            <person name="Kronenwerth M."/>
            <person name="Shi Y.M."/>
            <person name="Simonyi S."/>
            <person name="Grun P."/>
            <person name="Shapiro-Ilan D."/>
            <person name="Pidot S.J."/>
            <person name="Stinear T.P."/>
            <person name="Ebersberger I."/>
            <person name="Bode H.B."/>
        </authorList>
    </citation>
    <scope>NUCLEOTIDE SEQUENCE [LARGE SCALE GENOMIC DNA]</scope>
    <source>
        <strain evidence="6 7">DSM 17904</strain>
    </source>
</reference>
<sequence>MRPKEFDLDVIAKAAMHVFWLKGYAGTSIQDLVEGTGLGRGSLYNAFGSKHGLYEFSLRHYYEMTSSNVELLAKEGSVKDLIQQLFMKIVLEELNDTENLGCMVANASLEMARHDNCIADLVAMNLSRMERALSTLILRGQAMGEIDPTKKPIALARFIVSIIQGIRVVSKGASRTEQSERLTDIVEVAMSVIEK</sequence>
<evidence type="ECO:0000256" key="2">
    <source>
        <dbReference type="ARBA" id="ARBA00023125"/>
    </source>
</evidence>
<protein>
    <submittedName>
        <fullName evidence="6">TetR family transcriptional regulator</fullName>
    </submittedName>
</protein>
<dbReference type="InterPro" id="IPR036271">
    <property type="entry name" value="Tet_transcr_reg_TetR-rel_C_sf"/>
</dbReference>
<evidence type="ECO:0000256" key="4">
    <source>
        <dbReference type="PROSITE-ProRule" id="PRU00335"/>
    </source>
</evidence>
<dbReference type="InterPro" id="IPR009057">
    <property type="entry name" value="Homeodomain-like_sf"/>
</dbReference>
<dbReference type="PANTHER" id="PTHR47506:SF1">
    <property type="entry name" value="HTH-TYPE TRANSCRIPTIONAL REGULATOR YJDC"/>
    <property type="match status" value="1"/>
</dbReference>
<comment type="caution">
    <text evidence="6">The sequence shown here is derived from an EMBL/GenBank/DDBJ whole genome shotgun (WGS) entry which is preliminary data.</text>
</comment>
<evidence type="ECO:0000313" key="6">
    <source>
        <dbReference type="EMBL" id="PHM67642.1"/>
    </source>
</evidence>
<feature type="domain" description="HTH tetR-type" evidence="5">
    <location>
        <begin position="5"/>
        <end position="65"/>
    </location>
</feature>
<proteinExistence type="predicted"/>
<dbReference type="Pfam" id="PF00440">
    <property type="entry name" value="TetR_N"/>
    <property type="match status" value="1"/>
</dbReference>
<dbReference type="AlphaFoldDB" id="A0A2D0KW58"/>
<evidence type="ECO:0000256" key="1">
    <source>
        <dbReference type="ARBA" id="ARBA00023015"/>
    </source>
</evidence>
<keyword evidence="1" id="KW-0805">Transcription regulation</keyword>
<organism evidence="6 7">
    <name type="scientific">Xenorhabdus stockiae</name>
    <dbReference type="NCBI Taxonomy" id="351614"/>
    <lineage>
        <taxon>Bacteria</taxon>
        <taxon>Pseudomonadati</taxon>
        <taxon>Pseudomonadota</taxon>
        <taxon>Gammaproteobacteria</taxon>
        <taxon>Enterobacterales</taxon>
        <taxon>Morganellaceae</taxon>
        <taxon>Xenorhabdus</taxon>
    </lineage>
</organism>
<dbReference type="InterPro" id="IPR001647">
    <property type="entry name" value="HTH_TetR"/>
</dbReference>
<name>A0A2D0KW58_9GAMM</name>
<dbReference type="PROSITE" id="PS01081">
    <property type="entry name" value="HTH_TETR_1"/>
    <property type="match status" value="1"/>
</dbReference>
<keyword evidence="2 4" id="KW-0238">DNA-binding</keyword>
<gene>
    <name evidence="6" type="ORF">Xsto_00205</name>
</gene>
<feature type="DNA-binding region" description="H-T-H motif" evidence="4">
    <location>
        <begin position="28"/>
        <end position="47"/>
    </location>
</feature>
<dbReference type="Gene3D" id="1.10.357.10">
    <property type="entry name" value="Tetracycline Repressor, domain 2"/>
    <property type="match status" value="1"/>
</dbReference>
<accession>A0A2D0KW58</accession>
<keyword evidence="7" id="KW-1185">Reference proteome</keyword>
<dbReference type="PROSITE" id="PS50977">
    <property type="entry name" value="HTH_TETR_2"/>
    <property type="match status" value="1"/>
</dbReference>
<evidence type="ECO:0000256" key="3">
    <source>
        <dbReference type="ARBA" id="ARBA00023163"/>
    </source>
</evidence>
<dbReference type="Gene3D" id="1.10.10.60">
    <property type="entry name" value="Homeodomain-like"/>
    <property type="match status" value="1"/>
</dbReference>
<dbReference type="InterPro" id="IPR011075">
    <property type="entry name" value="TetR_C"/>
</dbReference>
<dbReference type="InterPro" id="IPR023772">
    <property type="entry name" value="DNA-bd_HTH_TetR-type_CS"/>
</dbReference>
<dbReference type="SUPFAM" id="SSF46689">
    <property type="entry name" value="Homeodomain-like"/>
    <property type="match status" value="1"/>
</dbReference>
<evidence type="ECO:0000259" key="5">
    <source>
        <dbReference type="PROSITE" id="PS50977"/>
    </source>
</evidence>
<dbReference type="Pfam" id="PF16925">
    <property type="entry name" value="TetR_C_13"/>
    <property type="match status" value="1"/>
</dbReference>
<dbReference type="PANTHER" id="PTHR47506">
    <property type="entry name" value="TRANSCRIPTIONAL REGULATORY PROTEIN"/>
    <property type="match status" value="1"/>
</dbReference>
<dbReference type="Proteomes" id="UP000222366">
    <property type="component" value="Unassembled WGS sequence"/>
</dbReference>
<dbReference type="EMBL" id="NJAJ01000002">
    <property type="protein sequence ID" value="PHM67642.1"/>
    <property type="molecule type" value="Genomic_DNA"/>
</dbReference>
<dbReference type="SUPFAM" id="SSF48498">
    <property type="entry name" value="Tetracyclin repressor-like, C-terminal domain"/>
    <property type="match status" value="1"/>
</dbReference>
<dbReference type="GO" id="GO:0003677">
    <property type="term" value="F:DNA binding"/>
    <property type="evidence" value="ECO:0007669"/>
    <property type="project" value="UniProtKB-UniRule"/>
</dbReference>
<evidence type="ECO:0000313" key="7">
    <source>
        <dbReference type="Proteomes" id="UP000222366"/>
    </source>
</evidence>
<keyword evidence="3" id="KW-0804">Transcription</keyword>